<name>A0AAV7VMT6_PLEWA</name>
<accession>A0AAV7VMT6</accession>
<gene>
    <name evidence="1" type="ORF">NDU88_005947</name>
</gene>
<dbReference type="Proteomes" id="UP001066276">
    <property type="component" value="Chromosome 2_1"/>
</dbReference>
<proteinExistence type="predicted"/>
<organism evidence="1 2">
    <name type="scientific">Pleurodeles waltl</name>
    <name type="common">Iberian ribbed newt</name>
    <dbReference type="NCBI Taxonomy" id="8319"/>
    <lineage>
        <taxon>Eukaryota</taxon>
        <taxon>Metazoa</taxon>
        <taxon>Chordata</taxon>
        <taxon>Craniata</taxon>
        <taxon>Vertebrata</taxon>
        <taxon>Euteleostomi</taxon>
        <taxon>Amphibia</taxon>
        <taxon>Batrachia</taxon>
        <taxon>Caudata</taxon>
        <taxon>Salamandroidea</taxon>
        <taxon>Salamandridae</taxon>
        <taxon>Pleurodelinae</taxon>
        <taxon>Pleurodeles</taxon>
    </lineage>
</organism>
<reference evidence="1" key="1">
    <citation type="journal article" date="2022" name="bioRxiv">
        <title>Sequencing and chromosome-scale assembly of the giantPleurodeles waltlgenome.</title>
        <authorList>
            <person name="Brown T."/>
            <person name="Elewa A."/>
            <person name="Iarovenko S."/>
            <person name="Subramanian E."/>
            <person name="Araus A.J."/>
            <person name="Petzold A."/>
            <person name="Susuki M."/>
            <person name="Suzuki K.-i.T."/>
            <person name="Hayashi T."/>
            <person name="Toyoda A."/>
            <person name="Oliveira C."/>
            <person name="Osipova E."/>
            <person name="Leigh N.D."/>
            <person name="Simon A."/>
            <person name="Yun M.H."/>
        </authorList>
    </citation>
    <scope>NUCLEOTIDE SEQUENCE</scope>
    <source>
        <strain evidence="1">20211129_DDA</strain>
        <tissue evidence="1">Liver</tissue>
    </source>
</reference>
<evidence type="ECO:0000313" key="2">
    <source>
        <dbReference type="Proteomes" id="UP001066276"/>
    </source>
</evidence>
<comment type="caution">
    <text evidence="1">The sequence shown here is derived from an EMBL/GenBank/DDBJ whole genome shotgun (WGS) entry which is preliminary data.</text>
</comment>
<sequence length="212" mass="23541">MPETEKVGKKRVTDTTAFFYTGPATSEMRQQGEDGAREITEAGTQNTPIQPGTNLQAIGEDEVRMVGNIWKDQTSNSKQEVTVVIQWELSMTDATTGNTLEPWQAGVLSPLERETRVHEVYGVFDPEAQPGASFTMFVMEYKSSGRGDIVNRGNILQLLTTMGRLADLKSCDLEAIEFKEDKQLLVNEVTTATWALPGIEKRVLDEQAQLKV</sequence>
<evidence type="ECO:0000313" key="1">
    <source>
        <dbReference type="EMBL" id="KAJ1202146.1"/>
    </source>
</evidence>
<protein>
    <submittedName>
        <fullName evidence="1">Uncharacterized protein</fullName>
    </submittedName>
</protein>
<dbReference type="EMBL" id="JANPWB010000003">
    <property type="protein sequence ID" value="KAJ1202146.1"/>
    <property type="molecule type" value="Genomic_DNA"/>
</dbReference>
<keyword evidence="2" id="KW-1185">Reference proteome</keyword>
<dbReference type="AlphaFoldDB" id="A0AAV7VMT6"/>